<evidence type="ECO:0000313" key="2">
    <source>
        <dbReference type="Proteomes" id="UP001163046"/>
    </source>
</evidence>
<gene>
    <name evidence="1" type="ORF">OS493_021640</name>
</gene>
<dbReference type="PANTHER" id="PTHR10877">
    <property type="entry name" value="POLYCYSTIN FAMILY MEMBER"/>
    <property type="match status" value="1"/>
</dbReference>
<dbReference type="GO" id="GO:0016020">
    <property type="term" value="C:membrane"/>
    <property type="evidence" value="ECO:0007669"/>
    <property type="project" value="TreeGrafter"/>
</dbReference>
<keyword evidence="2" id="KW-1185">Reference proteome</keyword>
<reference evidence="1" key="1">
    <citation type="submission" date="2023-01" db="EMBL/GenBank/DDBJ databases">
        <title>Genome assembly of the deep-sea coral Lophelia pertusa.</title>
        <authorList>
            <person name="Herrera S."/>
            <person name="Cordes E."/>
        </authorList>
    </citation>
    <scope>NUCLEOTIDE SEQUENCE</scope>
    <source>
        <strain evidence="1">USNM1676648</strain>
        <tissue evidence="1">Polyp</tissue>
    </source>
</reference>
<protein>
    <submittedName>
        <fullName evidence="1">Uncharacterized protein</fullName>
    </submittedName>
</protein>
<evidence type="ECO:0000313" key="1">
    <source>
        <dbReference type="EMBL" id="KAJ7330712.1"/>
    </source>
</evidence>
<proteinExistence type="predicted"/>
<sequence length="273" mass="30666">MVRMMAFKNNPFTWDKSAQTVKSSVLDFKLKASGGAALNISGLQEPIALFIPLAKKEKPTEKDNSSAESLFVKPSNGTSDIRYHSFTVSSHDVLVTIQIKPEKGKTMDVFVNYKTKPTRLRNVFNTTLPNFSSCTNWNPNSNWNSTKSLNCSSDPYTFAFSSLISGHTGTHYLGIQYIKKKPEADSNIDSRRKKRSCRHVHGRWKRSCVDVKDAPTTPPPIPIIIIPKYNSTTDANYSLSISVSGCLYWSETKEKWTGEGCRVRQCLMKVLLL</sequence>
<dbReference type="PANTHER" id="PTHR10877:SF150">
    <property type="entry name" value="REJ DOMAIN-CONTAINING PROTEIN"/>
    <property type="match status" value="1"/>
</dbReference>
<dbReference type="AlphaFoldDB" id="A0A9X0CFQ3"/>
<dbReference type="Proteomes" id="UP001163046">
    <property type="component" value="Unassembled WGS sequence"/>
</dbReference>
<organism evidence="1 2">
    <name type="scientific">Desmophyllum pertusum</name>
    <dbReference type="NCBI Taxonomy" id="174260"/>
    <lineage>
        <taxon>Eukaryota</taxon>
        <taxon>Metazoa</taxon>
        <taxon>Cnidaria</taxon>
        <taxon>Anthozoa</taxon>
        <taxon>Hexacorallia</taxon>
        <taxon>Scleractinia</taxon>
        <taxon>Caryophylliina</taxon>
        <taxon>Caryophylliidae</taxon>
        <taxon>Desmophyllum</taxon>
    </lineage>
</organism>
<dbReference type="GO" id="GO:0050982">
    <property type="term" value="P:detection of mechanical stimulus"/>
    <property type="evidence" value="ECO:0007669"/>
    <property type="project" value="TreeGrafter"/>
</dbReference>
<dbReference type="EMBL" id="MU827791">
    <property type="protein sequence ID" value="KAJ7330712.1"/>
    <property type="molecule type" value="Genomic_DNA"/>
</dbReference>
<accession>A0A9X0CFQ3</accession>
<name>A0A9X0CFQ3_9CNID</name>
<dbReference type="InterPro" id="IPR051223">
    <property type="entry name" value="Polycystin"/>
</dbReference>
<comment type="caution">
    <text evidence="1">The sequence shown here is derived from an EMBL/GenBank/DDBJ whole genome shotgun (WGS) entry which is preliminary data.</text>
</comment>
<dbReference type="GO" id="GO:0005262">
    <property type="term" value="F:calcium channel activity"/>
    <property type="evidence" value="ECO:0007669"/>
    <property type="project" value="TreeGrafter"/>
</dbReference>